<evidence type="ECO:0000313" key="3">
    <source>
        <dbReference type="Proteomes" id="UP001251528"/>
    </source>
</evidence>
<accession>A0AAJ0CDR5</accession>
<feature type="compositionally biased region" description="Polar residues" evidence="1">
    <location>
        <begin position="71"/>
        <end position="80"/>
    </location>
</feature>
<organism evidence="2 3">
    <name type="scientific">Conoideocrella luteorostrata</name>
    <dbReference type="NCBI Taxonomy" id="1105319"/>
    <lineage>
        <taxon>Eukaryota</taxon>
        <taxon>Fungi</taxon>
        <taxon>Dikarya</taxon>
        <taxon>Ascomycota</taxon>
        <taxon>Pezizomycotina</taxon>
        <taxon>Sordariomycetes</taxon>
        <taxon>Hypocreomycetidae</taxon>
        <taxon>Hypocreales</taxon>
        <taxon>Clavicipitaceae</taxon>
        <taxon>Conoideocrella</taxon>
    </lineage>
</organism>
<evidence type="ECO:0000256" key="1">
    <source>
        <dbReference type="SAM" id="MobiDB-lite"/>
    </source>
</evidence>
<dbReference type="AlphaFoldDB" id="A0AAJ0CDR5"/>
<gene>
    <name evidence="2" type="ORF">QQS21_012591</name>
</gene>
<feature type="compositionally biased region" description="Low complexity" evidence="1">
    <location>
        <begin position="27"/>
        <end position="48"/>
    </location>
</feature>
<feature type="compositionally biased region" description="Low complexity" evidence="1">
    <location>
        <begin position="1"/>
        <end position="19"/>
    </location>
</feature>
<name>A0AAJ0CDR5_9HYPO</name>
<feature type="region of interest" description="Disordered" evidence="1">
    <location>
        <begin position="1"/>
        <end position="80"/>
    </location>
</feature>
<reference evidence="2" key="1">
    <citation type="submission" date="2023-06" db="EMBL/GenBank/DDBJ databases">
        <title>Conoideocrella luteorostrata (Hypocreales: Clavicipitaceae), a potential biocontrol fungus for elongate hemlock scale in United States Christmas tree production areas.</title>
        <authorList>
            <person name="Barrett H."/>
            <person name="Lovett B."/>
            <person name="Macias A.M."/>
            <person name="Stajich J.E."/>
            <person name="Kasson M.T."/>
        </authorList>
    </citation>
    <scope>NUCLEOTIDE SEQUENCE</scope>
    <source>
        <strain evidence="2">ARSEF 14590</strain>
    </source>
</reference>
<sequence>MSKRSVSSVTVEVGSSNGGEYQAPLASTPATSGSSTGTSSSRSHSFESMLQQVPSSSMLDQYANETRRTHVSPNERLQQN</sequence>
<proteinExistence type="predicted"/>
<dbReference type="EMBL" id="JASWJB010000568">
    <property type="protein sequence ID" value="KAK2589729.1"/>
    <property type="molecule type" value="Genomic_DNA"/>
</dbReference>
<evidence type="ECO:0000313" key="2">
    <source>
        <dbReference type="EMBL" id="KAK2589729.1"/>
    </source>
</evidence>
<keyword evidence="3" id="KW-1185">Reference proteome</keyword>
<protein>
    <submittedName>
        <fullName evidence="2">Uncharacterized protein</fullName>
    </submittedName>
</protein>
<dbReference type="Proteomes" id="UP001251528">
    <property type="component" value="Unassembled WGS sequence"/>
</dbReference>
<comment type="caution">
    <text evidence="2">The sequence shown here is derived from an EMBL/GenBank/DDBJ whole genome shotgun (WGS) entry which is preliminary data.</text>
</comment>
<feature type="compositionally biased region" description="Polar residues" evidence="1">
    <location>
        <begin position="49"/>
        <end position="59"/>
    </location>
</feature>